<comment type="similarity">
    <text evidence="1">Belongs to the 'phage' integrase family.</text>
</comment>
<evidence type="ECO:0000256" key="1">
    <source>
        <dbReference type="ARBA" id="ARBA00008857"/>
    </source>
</evidence>
<dbReference type="SUPFAM" id="SSF56349">
    <property type="entry name" value="DNA breaking-rejoining enzymes"/>
    <property type="match status" value="1"/>
</dbReference>
<dbReference type="Gene3D" id="1.10.150.130">
    <property type="match status" value="1"/>
</dbReference>
<organism evidence="5 6">
    <name type="scientific">Blastococcus aggregatus</name>
    <dbReference type="NCBI Taxonomy" id="38502"/>
    <lineage>
        <taxon>Bacteria</taxon>
        <taxon>Bacillati</taxon>
        <taxon>Actinomycetota</taxon>
        <taxon>Actinomycetes</taxon>
        <taxon>Geodermatophilales</taxon>
        <taxon>Geodermatophilaceae</taxon>
        <taxon>Blastococcus</taxon>
    </lineage>
</organism>
<dbReference type="GO" id="GO:0006310">
    <property type="term" value="P:DNA recombination"/>
    <property type="evidence" value="ECO:0007669"/>
    <property type="project" value="UniProtKB-KW"/>
</dbReference>
<evidence type="ECO:0000313" key="6">
    <source>
        <dbReference type="Proteomes" id="UP000219435"/>
    </source>
</evidence>
<keyword evidence="2" id="KW-0238">DNA-binding</keyword>
<dbReference type="OrthoDB" id="9815875at2"/>
<evidence type="ECO:0000259" key="4">
    <source>
        <dbReference type="PROSITE" id="PS51898"/>
    </source>
</evidence>
<sequence>MTTTLPVPLSTAVTDDLGEIVVGELVDETMASLLAGRGIVSPRMAPMMPLPEVDAETLTKLGVHALHSVELSQRALASNTQRNYDAAWQAFCDWCEERGVAALPAEPVVVGAYLTSLALAYNEAGEVLFTDEGKPQRGKLRPQSMGVHLTAINRYHASNRFPRPSDDRYVSNVVRGIRRTFGVHKDCRKAAIDRAKLERIVREVRTVEPGVARDRALALLASRPAAGAGVLARLTCGRVELTRREAIVRLPSPHKGASGEVEVVFAATGDPATCPVELLAVQLRQLAGENGVLAPDTPLLAVPRTATTVAEDGAEATSVERRPLTKQGVAKAVRRLAGLAGRTALAGASDGELRQVLLALAAPTLGQVRDEAVLTTGWITAMRRSNLSYLRWEHFDSIDEEGFVIDLKWSKTNQDGEAEDTLVSVPVSPDPTDVLNPGRALHAWRTAVARIVGGPPEEVIPDWPVFAPVDRHDSIDRVPGRDRFQSLSGEAINALVQLYVSRIGLDPGKYGAHSLRIGLVTELIRLGFPIPEIQKITKHKSVQVLIGYARAEDRRVNDPARRLLSRRVAAAG</sequence>
<name>A0A285V5R2_9ACTN</name>
<dbReference type="GO" id="GO:0003677">
    <property type="term" value="F:DNA binding"/>
    <property type="evidence" value="ECO:0007669"/>
    <property type="project" value="UniProtKB-KW"/>
</dbReference>
<dbReference type="Proteomes" id="UP000219435">
    <property type="component" value="Unassembled WGS sequence"/>
</dbReference>
<dbReference type="InterPro" id="IPR050090">
    <property type="entry name" value="Tyrosine_recombinase_XerCD"/>
</dbReference>
<dbReference type="GO" id="GO:0015074">
    <property type="term" value="P:DNA integration"/>
    <property type="evidence" value="ECO:0007669"/>
    <property type="project" value="InterPro"/>
</dbReference>
<dbReference type="AlphaFoldDB" id="A0A285V5R2"/>
<keyword evidence="6" id="KW-1185">Reference proteome</keyword>
<dbReference type="InterPro" id="IPR010998">
    <property type="entry name" value="Integrase_recombinase_N"/>
</dbReference>
<dbReference type="EMBL" id="OBQI01000001">
    <property type="protein sequence ID" value="SOC47841.1"/>
    <property type="molecule type" value="Genomic_DNA"/>
</dbReference>
<dbReference type="PANTHER" id="PTHR30349">
    <property type="entry name" value="PHAGE INTEGRASE-RELATED"/>
    <property type="match status" value="1"/>
</dbReference>
<dbReference type="InterPro" id="IPR011010">
    <property type="entry name" value="DNA_brk_join_enz"/>
</dbReference>
<gene>
    <name evidence="5" type="ORF">SAMN05660748_1069</name>
</gene>
<feature type="domain" description="Tyr recombinase" evidence="4">
    <location>
        <begin position="342"/>
        <end position="561"/>
    </location>
</feature>
<dbReference type="PROSITE" id="PS51898">
    <property type="entry name" value="TYR_RECOMBINASE"/>
    <property type="match status" value="1"/>
</dbReference>
<evidence type="ECO:0000256" key="2">
    <source>
        <dbReference type="ARBA" id="ARBA00023125"/>
    </source>
</evidence>
<proteinExistence type="inferred from homology"/>
<dbReference type="SUPFAM" id="SSF47823">
    <property type="entry name" value="lambda integrase-like, N-terminal domain"/>
    <property type="match status" value="1"/>
</dbReference>
<dbReference type="InterPro" id="IPR002104">
    <property type="entry name" value="Integrase_catalytic"/>
</dbReference>
<dbReference type="Gene3D" id="1.10.443.10">
    <property type="entry name" value="Intergrase catalytic core"/>
    <property type="match status" value="1"/>
</dbReference>
<accession>A0A285V5R2</accession>
<evidence type="ECO:0000313" key="5">
    <source>
        <dbReference type="EMBL" id="SOC47841.1"/>
    </source>
</evidence>
<dbReference type="InterPro" id="IPR013762">
    <property type="entry name" value="Integrase-like_cat_sf"/>
</dbReference>
<dbReference type="PANTHER" id="PTHR30349:SF41">
    <property type="entry name" value="INTEGRASE_RECOMBINASE PROTEIN MJ0367-RELATED"/>
    <property type="match status" value="1"/>
</dbReference>
<reference evidence="6" key="1">
    <citation type="submission" date="2017-08" db="EMBL/GenBank/DDBJ databases">
        <authorList>
            <person name="Varghese N."/>
            <person name="Submissions S."/>
        </authorList>
    </citation>
    <scope>NUCLEOTIDE SEQUENCE [LARGE SCALE GENOMIC DNA]</scope>
    <source>
        <strain evidence="6">DSM 4725</strain>
    </source>
</reference>
<evidence type="ECO:0000256" key="3">
    <source>
        <dbReference type="ARBA" id="ARBA00023172"/>
    </source>
</evidence>
<protein>
    <submittedName>
        <fullName evidence="5">Phage integrase family protein</fullName>
    </submittedName>
</protein>
<dbReference type="RefSeq" id="WP_097193890.1">
    <property type="nucleotide sequence ID" value="NZ_OBQI01000001.1"/>
</dbReference>
<keyword evidence="3" id="KW-0233">DNA recombination</keyword>